<dbReference type="HOGENOM" id="CLU_092029_2_0_6"/>
<keyword evidence="5" id="KW-1185">Reference proteome</keyword>
<reference evidence="4 5" key="2">
    <citation type="journal article" date="2009" name="PLoS ONE">
        <title>The photosynthetic apparatus and its regulation in the aerobic gammaproteobacterium Congregibacter litoralis gen. nov., sp. nov.</title>
        <authorList>
            <person name="Spring S."/>
            <person name="Lunsdorf H."/>
            <person name="Fuchs B.M."/>
            <person name="Tindall B.J."/>
        </authorList>
    </citation>
    <scope>NUCLEOTIDE SEQUENCE [LARGE SCALE GENOMIC DNA]</scope>
    <source>
        <strain evidence="4">KT71</strain>
    </source>
</reference>
<evidence type="ECO:0000256" key="1">
    <source>
        <dbReference type="SAM" id="MobiDB-lite"/>
    </source>
</evidence>
<proteinExistence type="predicted"/>
<comment type="caution">
    <text evidence="4">The sequence shown here is derived from an EMBL/GenBank/DDBJ whole genome shotgun (WGS) entry which is preliminary data.</text>
</comment>
<reference evidence="4 5" key="1">
    <citation type="journal article" date="2007" name="Proc. Natl. Acad. Sci. U.S.A.">
        <title>Characterization of a marine gammaproteobacterium capable of aerobic anoxygenic photosynthesis.</title>
        <authorList>
            <person name="Fuchs B.M."/>
            <person name="Spring S."/>
            <person name="Teeling H."/>
            <person name="Quast C."/>
            <person name="Wulf J."/>
            <person name="Schattenhofer M."/>
            <person name="Yan S."/>
            <person name="Ferriera S."/>
            <person name="Johnson J."/>
            <person name="Glockner F.O."/>
            <person name="Amann R."/>
        </authorList>
    </citation>
    <scope>NUCLEOTIDE SEQUENCE [LARGE SCALE GENOMIC DNA]</scope>
    <source>
        <strain evidence="4">KT71</strain>
    </source>
</reference>
<evidence type="ECO:0000313" key="4">
    <source>
        <dbReference type="EMBL" id="EAQ96360.2"/>
    </source>
</evidence>
<gene>
    <name evidence="4" type="ORF">KT71_13275</name>
</gene>
<evidence type="ECO:0000259" key="3">
    <source>
        <dbReference type="PROSITE" id="PS50990"/>
    </source>
</evidence>
<accession>A4ACD2</accession>
<dbReference type="PROSITE" id="PS50990">
    <property type="entry name" value="PEPTIDASE_C39"/>
    <property type="match status" value="1"/>
</dbReference>
<feature type="domain" description="Peptidase C39" evidence="3">
    <location>
        <begin position="48"/>
        <end position="182"/>
    </location>
</feature>
<keyword evidence="2" id="KW-0732">Signal</keyword>
<dbReference type="AlphaFoldDB" id="A4ACD2"/>
<dbReference type="GO" id="GO:0008233">
    <property type="term" value="F:peptidase activity"/>
    <property type="evidence" value="ECO:0007669"/>
    <property type="project" value="InterPro"/>
</dbReference>
<organism evidence="4 5">
    <name type="scientific">Congregibacter litoralis KT71</name>
    <dbReference type="NCBI Taxonomy" id="314285"/>
    <lineage>
        <taxon>Bacteria</taxon>
        <taxon>Pseudomonadati</taxon>
        <taxon>Pseudomonadota</taxon>
        <taxon>Gammaproteobacteria</taxon>
        <taxon>Cellvibrionales</taxon>
        <taxon>Halieaceae</taxon>
        <taxon>Congregibacter</taxon>
    </lineage>
</organism>
<dbReference type="STRING" id="314285.KT71_13275"/>
<sequence>MKSRDRGRKSLWSVASRSVACCLLLQLVTPAQAFDNWLSLRDAGVVRQERDFSCGAAALATVLTHYYGEPVSEAALLEQLLRERVNTGDTKVQQQALSFADLAMLAGSRHYPSMGLAVAFEDLKKLKLPVIVALVIEGRGHFSVLRRVDSDDRVFLADPSWGNRQLGKQAFLRSFSTPGTSAQGRILIIGSKRDSKNGSKSGSGGDERFRHRTPRRALMAPGV</sequence>
<dbReference type="EMBL" id="AAOA02000001">
    <property type="protein sequence ID" value="EAQ96360.2"/>
    <property type="molecule type" value="Genomic_DNA"/>
</dbReference>
<name>A4ACD2_9GAMM</name>
<evidence type="ECO:0000256" key="2">
    <source>
        <dbReference type="SAM" id="SignalP"/>
    </source>
</evidence>
<dbReference type="GO" id="GO:0006508">
    <property type="term" value="P:proteolysis"/>
    <property type="evidence" value="ECO:0007669"/>
    <property type="project" value="InterPro"/>
</dbReference>
<protein>
    <submittedName>
        <fullName evidence="4">Putative double-glycine peptidase</fullName>
    </submittedName>
</protein>
<dbReference type="Proteomes" id="UP000019205">
    <property type="component" value="Chromosome"/>
</dbReference>
<dbReference type="InterPro" id="IPR005074">
    <property type="entry name" value="Peptidase_C39"/>
</dbReference>
<dbReference type="eggNOG" id="COG3271">
    <property type="taxonomic scope" value="Bacteria"/>
</dbReference>
<evidence type="ECO:0000313" key="5">
    <source>
        <dbReference type="Proteomes" id="UP000019205"/>
    </source>
</evidence>
<feature type="signal peptide" evidence="2">
    <location>
        <begin position="1"/>
        <end position="33"/>
    </location>
</feature>
<dbReference type="GO" id="GO:0016020">
    <property type="term" value="C:membrane"/>
    <property type="evidence" value="ECO:0007669"/>
    <property type="project" value="InterPro"/>
</dbReference>
<dbReference type="GO" id="GO:0005524">
    <property type="term" value="F:ATP binding"/>
    <property type="evidence" value="ECO:0007669"/>
    <property type="project" value="InterPro"/>
</dbReference>
<feature type="region of interest" description="Disordered" evidence="1">
    <location>
        <begin position="190"/>
        <end position="223"/>
    </location>
</feature>
<feature type="chain" id="PRO_5002665702" evidence="2">
    <location>
        <begin position="34"/>
        <end position="223"/>
    </location>
</feature>
<dbReference type="Pfam" id="PF03412">
    <property type="entry name" value="Peptidase_C39"/>
    <property type="match status" value="1"/>
</dbReference>
<dbReference type="Gene3D" id="3.90.70.10">
    <property type="entry name" value="Cysteine proteinases"/>
    <property type="match status" value="1"/>
</dbReference>